<evidence type="ECO:0000313" key="8">
    <source>
        <dbReference type="EMBL" id="SHE98625.1"/>
    </source>
</evidence>
<sequence>MGKNGLVRQATGRGATVAAITGVGSGEGVRLGDIVLRNRLVTSSSLLGYGVANVPVFRWGMSPISNFVPLSSFGAITTRTLTVRPRDGHFTLRDDWKLSELPSLLQRYTRVLRHTRGGWINAFGWCNVGIDAYLRDYYPRTRDQRTIISLGGFSAEEFVTLVDKVNAAVPAGDIAAVEFNVSCHNVNFDFNQIIESVLAEAVPRSNHPVILKLSPDYDYLGHAELAAKHGVSALTAINTVKALRLDPRTGEPLLKNRFGGLSGPAIKPIALRVVAELRDAGVTLPIIATGGIRTFDDCREYFWAGADAVSLGSAAWFAHPMAGYALAPLAGLRLRRLVRQVERFTPPAR</sequence>
<dbReference type="AlphaFoldDB" id="A0A1M4XYV7"/>
<organism evidence="8 9">
    <name type="scientific">Streptoalloteichus hindustanus</name>
    <dbReference type="NCBI Taxonomy" id="2017"/>
    <lineage>
        <taxon>Bacteria</taxon>
        <taxon>Bacillati</taxon>
        <taxon>Actinomycetota</taxon>
        <taxon>Actinomycetes</taxon>
        <taxon>Pseudonocardiales</taxon>
        <taxon>Pseudonocardiaceae</taxon>
        <taxon>Streptoalloteichus</taxon>
    </lineage>
</organism>
<dbReference type="GO" id="GO:0006207">
    <property type="term" value="P:'de novo' pyrimidine nucleobase biosynthetic process"/>
    <property type="evidence" value="ECO:0007669"/>
    <property type="project" value="InterPro"/>
</dbReference>
<dbReference type="SUPFAM" id="SSF51395">
    <property type="entry name" value="FMN-linked oxidoreductases"/>
    <property type="match status" value="1"/>
</dbReference>
<dbReference type="Proteomes" id="UP000184501">
    <property type="component" value="Unassembled WGS sequence"/>
</dbReference>
<feature type="domain" description="Dihydroorotate dehydrogenase catalytic" evidence="7">
    <location>
        <begin position="66"/>
        <end position="321"/>
    </location>
</feature>
<keyword evidence="9" id="KW-1185">Reference proteome</keyword>
<name>A0A1M4XYV7_STRHI</name>
<keyword evidence="6" id="KW-0560">Oxidoreductase</keyword>
<dbReference type="InterPro" id="IPR013785">
    <property type="entry name" value="Aldolase_TIM"/>
</dbReference>
<evidence type="ECO:0000259" key="7">
    <source>
        <dbReference type="Pfam" id="PF01180"/>
    </source>
</evidence>
<dbReference type="PROSITE" id="PS00912">
    <property type="entry name" value="DHODEHASE_2"/>
    <property type="match status" value="1"/>
</dbReference>
<keyword evidence="5" id="KW-0665">Pyrimidine biosynthesis</keyword>
<proteinExistence type="predicted"/>
<reference evidence="8 9" key="1">
    <citation type="submission" date="2016-11" db="EMBL/GenBank/DDBJ databases">
        <authorList>
            <person name="Jaros S."/>
            <person name="Januszkiewicz K."/>
            <person name="Wedrychowicz H."/>
        </authorList>
    </citation>
    <scope>NUCLEOTIDE SEQUENCE [LARGE SCALE GENOMIC DNA]</scope>
    <source>
        <strain evidence="8 9">DSM 44523</strain>
    </source>
</reference>
<dbReference type="InterPro" id="IPR001295">
    <property type="entry name" value="Dihydroorotate_DH_CS"/>
</dbReference>
<dbReference type="Pfam" id="PF01180">
    <property type="entry name" value="DHO_dh"/>
    <property type="match status" value="1"/>
</dbReference>
<protein>
    <submittedName>
        <fullName evidence="8">Dihydroorotate dehydrogenase (NAD+) catalytic subunit</fullName>
    </submittedName>
</protein>
<dbReference type="InterPro" id="IPR050074">
    <property type="entry name" value="DHO_dehydrogenase"/>
</dbReference>
<dbReference type="GO" id="GO:0044205">
    <property type="term" value="P:'de novo' UMP biosynthetic process"/>
    <property type="evidence" value="ECO:0007669"/>
    <property type="project" value="UniProtKB-UniPathway"/>
</dbReference>
<dbReference type="EMBL" id="FQVN01000002">
    <property type="protein sequence ID" value="SHE98625.1"/>
    <property type="molecule type" value="Genomic_DNA"/>
</dbReference>
<dbReference type="PANTHER" id="PTHR48109:SF1">
    <property type="entry name" value="DIHYDROOROTATE DEHYDROGENASE (FUMARATE)"/>
    <property type="match status" value="1"/>
</dbReference>
<keyword evidence="3" id="KW-0285">Flavoprotein</keyword>
<dbReference type="UniPathway" id="UPA00070"/>
<dbReference type="GO" id="GO:0004152">
    <property type="term" value="F:dihydroorotate dehydrogenase activity"/>
    <property type="evidence" value="ECO:0007669"/>
    <property type="project" value="UniProtKB-ARBA"/>
</dbReference>
<dbReference type="OrthoDB" id="9794954at2"/>
<comment type="pathway">
    <text evidence="2">Pyrimidine metabolism; UMP biosynthesis via de novo pathway.</text>
</comment>
<evidence type="ECO:0000256" key="3">
    <source>
        <dbReference type="ARBA" id="ARBA00022630"/>
    </source>
</evidence>
<evidence type="ECO:0000256" key="1">
    <source>
        <dbReference type="ARBA" id="ARBA00001917"/>
    </source>
</evidence>
<evidence type="ECO:0000256" key="6">
    <source>
        <dbReference type="ARBA" id="ARBA00023002"/>
    </source>
</evidence>
<evidence type="ECO:0000256" key="5">
    <source>
        <dbReference type="ARBA" id="ARBA00022975"/>
    </source>
</evidence>
<dbReference type="Gene3D" id="3.20.20.70">
    <property type="entry name" value="Aldolase class I"/>
    <property type="match status" value="1"/>
</dbReference>
<keyword evidence="4" id="KW-0288">FMN</keyword>
<accession>A0A1M4XYV7</accession>
<gene>
    <name evidence="8" type="ORF">SAMN05444320_102173</name>
</gene>
<dbReference type="GO" id="GO:0005737">
    <property type="term" value="C:cytoplasm"/>
    <property type="evidence" value="ECO:0007669"/>
    <property type="project" value="InterPro"/>
</dbReference>
<comment type="cofactor">
    <cofactor evidence="1">
        <name>FMN</name>
        <dbReference type="ChEBI" id="CHEBI:58210"/>
    </cofactor>
</comment>
<dbReference type="STRING" id="2017.SAMN05444320_102173"/>
<evidence type="ECO:0000256" key="4">
    <source>
        <dbReference type="ARBA" id="ARBA00022643"/>
    </source>
</evidence>
<evidence type="ECO:0000256" key="2">
    <source>
        <dbReference type="ARBA" id="ARBA00004725"/>
    </source>
</evidence>
<dbReference type="PANTHER" id="PTHR48109">
    <property type="entry name" value="DIHYDROOROTATE DEHYDROGENASE (QUINONE), MITOCHONDRIAL-RELATED"/>
    <property type="match status" value="1"/>
</dbReference>
<evidence type="ECO:0000313" key="9">
    <source>
        <dbReference type="Proteomes" id="UP000184501"/>
    </source>
</evidence>
<dbReference type="InterPro" id="IPR005720">
    <property type="entry name" value="Dihydroorotate_DH_cat"/>
</dbReference>